<keyword evidence="2" id="KW-0472">Membrane</keyword>
<evidence type="ECO:0000256" key="2">
    <source>
        <dbReference type="SAM" id="Phobius"/>
    </source>
</evidence>
<protein>
    <recommendedName>
        <fullName evidence="5">Coupling factor for flagellin transcription and translation</fullName>
    </recommendedName>
</protein>
<proteinExistence type="predicted"/>
<dbReference type="Proteomes" id="UP001595752">
    <property type="component" value="Unassembled WGS sequence"/>
</dbReference>
<evidence type="ECO:0008006" key="5">
    <source>
        <dbReference type="Google" id="ProtNLM"/>
    </source>
</evidence>
<sequence length="187" mass="21940">MLAWILIGSFVLHGLSLLSIVVLYTRLSRLKEMEQKQSAMMKEIEEVVSSYLMEMKEQNDEFIQKFQQIKRSQSPKLKIKKTPEKERSAFEDVSIPTDQDFQHLLRAQVQENQSEANHGRPLIRNNKIQENDHLLLEQINIKDLTPQQIKKMAISLQKEGLTIEEIAKYLHRGKTEIELLLVFNKNR</sequence>
<dbReference type="RefSeq" id="WP_377912128.1">
    <property type="nucleotide sequence ID" value="NZ_JBHRZT010000020.1"/>
</dbReference>
<feature type="coiled-coil region" evidence="1">
    <location>
        <begin position="41"/>
        <end position="72"/>
    </location>
</feature>
<keyword evidence="4" id="KW-1185">Reference proteome</keyword>
<evidence type="ECO:0000256" key="1">
    <source>
        <dbReference type="SAM" id="Coils"/>
    </source>
</evidence>
<comment type="caution">
    <text evidence="3">The sequence shown here is derived from an EMBL/GenBank/DDBJ whole genome shotgun (WGS) entry which is preliminary data.</text>
</comment>
<keyword evidence="2" id="KW-1133">Transmembrane helix</keyword>
<evidence type="ECO:0000313" key="3">
    <source>
        <dbReference type="EMBL" id="MFC3882547.1"/>
    </source>
</evidence>
<organism evidence="3 4">
    <name type="scientific">Bacillus songklensis</name>
    <dbReference type="NCBI Taxonomy" id="1069116"/>
    <lineage>
        <taxon>Bacteria</taxon>
        <taxon>Bacillati</taxon>
        <taxon>Bacillota</taxon>
        <taxon>Bacilli</taxon>
        <taxon>Bacillales</taxon>
        <taxon>Bacillaceae</taxon>
        <taxon>Bacillus</taxon>
    </lineage>
</organism>
<gene>
    <name evidence="3" type="ORF">ACFOU2_03230</name>
</gene>
<feature type="transmembrane region" description="Helical" evidence="2">
    <location>
        <begin position="6"/>
        <end position="27"/>
    </location>
</feature>
<dbReference type="EMBL" id="JBHRZT010000020">
    <property type="protein sequence ID" value="MFC3882547.1"/>
    <property type="molecule type" value="Genomic_DNA"/>
</dbReference>
<keyword evidence="1" id="KW-0175">Coiled coil</keyword>
<reference evidence="4" key="1">
    <citation type="journal article" date="2019" name="Int. J. Syst. Evol. Microbiol.">
        <title>The Global Catalogue of Microorganisms (GCM) 10K type strain sequencing project: providing services to taxonomists for standard genome sequencing and annotation.</title>
        <authorList>
            <consortium name="The Broad Institute Genomics Platform"/>
            <consortium name="The Broad Institute Genome Sequencing Center for Infectious Disease"/>
            <person name="Wu L."/>
            <person name="Ma J."/>
        </authorList>
    </citation>
    <scope>NUCLEOTIDE SEQUENCE [LARGE SCALE GENOMIC DNA]</scope>
    <source>
        <strain evidence="4">CCUG 61889</strain>
    </source>
</reference>
<evidence type="ECO:0000313" key="4">
    <source>
        <dbReference type="Proteomes" id="UP001595752"/>
    </source>
</evidence>
<name>A0ABV8AYF5_9BACI</name>
<accession>A0ABV8AYF5</accession>
<keyword evidence="2" id="KW-0812">Transmembrane</keyword>